<dbReference type="GO" id="GO:0005675">
    <property type="term" value="C:transcription factor TFIIH holo complex"/>
    <property type="evidence" value="ECO:0007669"/>
    <property type="project" value="TreeGrafter"/>
</dbReference>
<evidence type="ECO:0000256" key="7">
    <source>
        <dbReference type="ARBA" id="ARBA00023163"/>
    </source>
</evidence>
<evidence type="ECO:0000256" key="4">
    <source>
        <dbReference type="ARBA" id="ARBA00021274"/>
    </source>
</evidence>
<keyword evidence="6 10" id="KW-0805">Transcription regulation</keyword>
<dbReference type="GO" id="GO:0006294">
    <property type="term" value="P:nucleotide-excision repair, preincision complex assembly"/>
    <property type="evidence" value="ECO:0007669"/>
    <property type="project" value="TreeGrafter"/>
</dbReference>
<evidence type="ECO:0000313" key="11">
    <source>
        <dbReference type="EMBL" id="GMG19701.1"/>
    </source>
</evidence>
<dbReference type="Pfam" id="PF06331">
    <property type="entry name" value="Tfb5"/>
    <property type="match status" value="1"/>
</dbReference>
<dbReference type="InterPro" id="IPR009400">
    <property type="entry name" value="TFIIH_TTDA/Tfb5"/>
</dbReference>
<dbReference type="FunFam" id="3.30.70.1220:FF:000002">
    <property type="entry name" value="RNA polymerase II transcription factor B subunit 5"/>
    <property type="match status" value="1"/>
</dbReference>
<dbReference type="SUPFAM" id="SSF142897">
    <property type="entry name" value="TFB5-like"/>
    <property type="match status" value="1"/>
</dbReference>
<dbReference type="AlphaFoldDB" id="A0A9W7DCH5"/>
<evidence type="ECO:0000256" key="10">
    <source>
        <dbReference type="RuleBase" id="RU368032"/>
    </source>
</evidence>
<comment type="caution">
    <text evidence="11">The sequence shown here is derived from an EMBL/GenBank/DDBJ whole genome shotgun (WGS) entry which is preliminary data.</text>
</comment>
<keyword evidence="8 10" id="KW-0234">DNA repair</keyword>
<dbReference type="Gene3D" id="3.30.70.1220">
    <property type="entry name" value="TFB5-like"/>
    <property type="match status" value="1"/>
</dbReference>
<gene>
    <name evidence="11" type="ORF">Amon01_000066700</name>
</gene>
<keyword evidence="12" id="KW-1185">Reference proteome</keyword>
<dbReference type="PANTHER" id="PTHR28580">
    <property type="entry name" value="GENERAL TRANSCRIPTION FACTOR IIH SUBUNIT 5"/>
    <property type="match status" value="1"/>
</dbReference>
<dbReference type="PANTHER" id="PTHR28580:SF1">
    <property type="entry name" value="GENERAL TRANSCRIPTION FACTOR IIH SUBUNIT 5"/>
    <property type="match status" value="1"/>
</dbReference>
<evidence type="ECO:0000313" key="12">
    <source>
        <dbReference type="Proteomes" id="UP001165063"/>
    </source>
</evidence>
<protein>
    <recommendedName>
        <fullName evidence="4 10">General transcription and DNA repair factor IIH subunit TFB5</fullName>
    </recommendedName>
</protein>
<comment type="function">
    <text evidence="10">In NER, TFIIH acts by opening DNA around the lesion to allow the excision of the damaged oligonucleotide and its replacement by a new DNA fragment. In transcription, TFIIH has an essential role in transcription initiation. When the pre-initiation complex (PIC) has been established, TFIIH is required for promoter opening and promoter escape.</text>
</comment>
<dbReference type="OrthoDB" id="354at2759"/>
<organism evidence="11 12">
    <name type="scientific">Ambrosiozyma monospora</name>
    <name type="common">Yeast</name>
    <name type="synonym">Endomycopsis monosporus</name>
    <dbReference type="NCBI Taxonomy" id="43982"/>
    <lineage>
        <taxon>Eukaryota</taxon>
        <taxon>Fungi</taxon>
        <taxon>Dikarya</taxon>
        <taxon>Ascomycota</taxon>
        <taxon>Saccharomycotina</taxon>
        <taxon>Pichiomycetes</taxon>
        <taxon>Pichiales</taxon>
        <taxon>Pichiaceae</taxon>
        <taxon>Ambrosiozyma</taxon>
    </lineage>
</organism>
<evidence type="ECO:0000256" key="5">
    <source>
        <dbReference type="ARBA" id="ARBA00022763"/>
    </source>
</evidence>
<comment type="subcellular location">
    <subcellularLocation>
        <location evidence="1 10">Nucleus</location>
    </subcellularLocation>
</comment>
<dbReference type="EMBL" id="BSXU01000183">
    <property type="protein sequence ID" value="GMG19701.1"/>
    <property type="molecule type" value="Genomic_DNA"/>
</dbReference>
<proteinExistence type="inferred from homology"/>
<dbReference type="SMART" id="SM01395">
    <property type="entry name" value="Tbf5"/>
    <property type="match status" value="1"/>
</dbReference>
<evidence type="ECO:0000256" key="1">
    <source>
        <dbReference type="ARBA" id="ARBA00004123"/>
    </source>
</evidence>
<evidence type="ECO:0000256" key="6">
    <source>
        <dbReference type="ARBA" id="ARBA00023015"/>
    </source>
</evidence>
<evidence type="ECO:0000256" key="8">
    <source>
        <dbReference type="ARBA" id="ARBA00023204"/>
    </source>
</evidence>
<keyword evidence="5 10" id="KW-0227">DNA damage</keyword>
<dbReference type="Proteomes" id="UP001165063">
    <property type="component" value="Unassembled WGS sequence"/>
</dbReference>
<keyword evidence="7 10" id="KW-0804">Transcription</keyword>
<reference evidence="11" key="1">
    <citation type="submission" date="2023-04" db="EMBL/GenBank/DDBJ databases">
        <title>Ambrosiozyma monospora NBRC 1965.</title>
        <authorList>
            <person name="Ichikawa N."/>
            <person name="Sato H."/>
            <person name="Tonouchi N."/>
        </authorList>
    </citation>
    <scope>NUCLEOTIDE SEQUENCE</scope>
    <source>
        <strain evidence="11">NBRC 1965</strain>
    </source>
</reference>
<name>A0A9W7DCH5_AMBMO</name>
<dbReference type="GO" id="GO:0000439">
    <property type="term" value="C:transcription factor TFIIH core complex"/>
    <property type="evidence" value="ECO:0007669"/>
    <property type="project" value="UniProtKB-UniRule"/>
</dbReference>
<keyword evidence="9 10" id="KW-0539">Nucleus</keyword>
<evidence type="ECO:0000256" key="9">
    <source>
        <dbReference type="ARBA" id="ARBA00023242"/>
    </source>
</evidence>
<dbReference type="InterPro" id="IPR035935">
    <property type="entry name" value="TFB5-like_sf"/>
</dbReference>
<evidence type="ECO:0000256" key="2">
    <source>
        <dbReference type="ARBA" id="ARBA00007470"/>
    </source>
</evidence>
<comment type="subunit">
    <text evidence="3">Component of the 7-subunit TFIIH core complex composed of XPB/SSL2, XPD/RAD3, SSL1, TFB1, TFB2, TFB4 and TFB5, which is active in NER. The core complex associates with the 3-subunit CTD-kinase module TFIIK composed of CCL1, KIN28 and TFB3 to form the 10-subunit holoenzyme (holo-TFIIH) active in transcription.</text>
</comment>
<sequence length="74" mass="8345">MPRAVKGSLIQCDPSIKALILKIDSDYRDIVFEELDDTHLLVDASKIPFIKSELNRILAKNTYNPLDDDDANAK</sequence>
<evidence type="ECO:0000256" key="3">
    <source>
        <dbReference type="ARBA" id="ARBA00011640"/>
    </source>
</evidence>
<dbReference type="GO" id="GO:0006367">
    <property type="term" value="P:transcription initiation at RNA polymerase II promoter"/>
    <property type="evidence" value="ECO:0007669"/>
    <property type="project" value="UniProtKB-UniRule"/>
</dbReference>
<accession>A0A9W7DCH5</accession>
<comment type="similarity">
    <text evidence="2 10">Belongs to the TFB5 family.</text>
</comment>